<dbReference type="InterPro" id="IPR036388">
    <property type="entry name" value="WH-like_DNA-bd_sf"/>
</dbReference>
<comment type="similarity">
    <text evidence="2">Belongs to the ROK (NagC/XylR) family.</text>
</comment>
<dbReference type="Gene3D" id="1.10.10.10">
    <property type="entry name" value="Winged helix-like DNA-binding domain superfamily/Winged helix DNA-binding domain"/>
    <property type="match status" value="1"/>
</dbReference>
<name>A0ABR7EWX8_9FIRM</name>
<sequence length="376" mass="42503">MSPMTTSDVKKNNKQALLRHIYENESSQQQVLCELLHLSRPTVINLIRECSEEGLIEKSGYYESTGGRKANAIVFIPDSKISIGVELLQDSYEITAIDLYGNTICTAWYEIGFVNEDSYFRNICNSITHFINGNKIDHKKILGVGIVLQGLISADGTTVTYGKILNCTGLHISVFTDHLPYPCKFFHDAEAAAQFELWSHPSLKDFIYLNIRSHLSGALIVNRSSLKGTDLKSGVFEHMTLIPNGRPCYCGRRGCMETYCSTQPLIDVTGHLHTFFEELRKGNRTCQECWNTYLLNLAAAINNLRMFIDYPVLIGGTLSPYLTEEDIDTLHRYASEKSAFPTEQRFIRQGQNQKALRCEGAAISYVKEYLHEIMNL</sequence>
<dbReference type="Gene3D" id="3.30.420.40">
    <property type="match status" value="2"/>
</dbReference>
<gene>
    <name evidence="4" type="ORF">H8S07_11380</name>
</gene>
<comment type="caution">
    <text evidence="4">The sequence shown here is derived from an EMBL/GenBank/DDBJ whole genome shotgun (WGS) entry which is preliminary data.</text>
</comment>
<protein>
    <submittedName>
        <fullName evidence="4">ROK family transcriptional regulator</fullName>
    </submittedName>
</protein>
<dbReference type="Pfam" id="PF13412">
    <property type="entry name" value="HTH_24"/>
    <property type="match status" value="1"/>
</dbReference>
<dbReference type="PANTHER" id="PTHR18964">
    <property type="entry name" value="ROK (REPRESSOR, ORF, KINASE) FAMILY"/>
    <property type="match status" value="1"/>
</dbReference>
<keyword evidence="3" id="KW-0859">Xylose metabolism</keyword>
<keyword evidence="5" id="KW-1185">Reference proteome</keyword>
<reference evidence="4 5" key="1">
    <citation type="submission" date="2020-08" db="EMBL/GenBank/DDBJ databases">
        <title>Genome public.</title>
        <authorList>
            <person name="Liu C."/>
            <person name="Sun Q."/>
        </authorList>
    </citation>
    <scope>NUCLEOTIDE SEQUENCE [LARGE SCALE GENOMIC DNA]</scope>
    <source>
        <strain evidence="4 5">NSJ-36</strain>
    </source>
</reference>
<dbReference type="InterPro" id="IPR036390">
    <property type="entry name" value="WH_DNA-bd_sf"/>
</dbReference>
<evidence type="ECO:0000256" key="2">
    <source>
        <dbReference type="ARBA" id="ARBA00006479"/>
    </source>
</evidence>
<dbReference type="InterPro" id="IPR043129">
    <property type="entry name" value="ATPase_NBD"/>
</dbReference>
<dbReference type="PANTHER" id="PTHR18964:SF149">
    <property type="entry name" value="BIFUNCTIONAL UDP-N-ACETYLGLUCOSAMINE 2-EPIMERASE_N-ACETYLMANNOSAMINE KINASE"/>
    <property type="match status" value="1"/>
</dbReference>
<evidence type="ECO:0000313" key="5">
    <source>
        <dbReference type="Proteomes" id="UP000647235"/>
    </source>
</evidence>
<dbReference type="Proteomes" id="UP000647235">
    <property type="component" value="Unassembled WGS sequence"/>
</dbReference>
<comment type="function">
    <text evidence="1">Transcriptional repressor of xylose-utilizing enzymes.</text>
</comment>
<dbReference type="EMBL" id="JACOOY010000016">
    <property type="protein sequence ID" value="MBC5665853.1"/>
    <property type="molecule type" value="Genomic_DNA"/>
</dbReference>
<organism evidence="4 5">
    <name type="scientific">Dorea hominis</name>
    <dbReference type="NCBI Taxonomy" id="2763040"/>
    <lineage>
        <taxon>Bacteria</taxon>
        <taxon>Bacillati</taxon>
        <taxon>Bacillota</taxon>
        <taxon>Clostridia</taxon>
        <taxon>Lachnospirales</taxon>
        <taxon>Lachnospiraceae</taxon>
        <taxon>Dorea</taxon>
    </lineage>
</organism>
<dbReference type="Pfam" id="PF00480">
    <property type="entry name" value="ROK"/>
    <property type="match status" value="1"/>
</dbReference>
<dbReference type="SUPFAM" id="SSF46785">
    <property type="entry name" value="Winged helix' DNA-binding domain"/>
    <property type="match status" value="1"/>
</dbReference>
<proteinExistence type="inferred from homology"/>
<dbReference type="InterPro" id="IPR000600">
    <property type="entry name" value="ROK"/>
</dbReference>
<evidence type="ECO:0000256" key="1">
    <source>
        <dbReference type="ARBA" id="ARBA00002486"/>
    </source>
</evidence>
<keyword evidence="3" id="KW-0119">Carbohydrate metabolism</keyword>
<dbReference type="RefSeq" id="WP_021861527.1">
    <property type="nucleotide sequence ID" value="NZ_JACOOY010000016.1"/>
</dbReference>
<evidence type="ECO:0000256" key="3">
    <source>
        <dbReference type="ARBA" id="ARBA00022629"/>
    </source>
</evidence>
<dbReference type="SUPFAM" id="SSF53067">
    <property type="entry name" value="Actin-like ATPase domain"/>
    <property type="match status" value="2"/>
</dbReference>
<accession>A0ABR7EWX8</accession>
<evidence type="ECO:0000313" key="4">
    <source>
        <dbReference type="EMBL" id="MBC5665853.1"/>
    </source>
</evidence>